<proteinExistence type="predicted"/>
<feature type="region of interest" description="Disordered" evidence="1">
    <location>
        <begin position="522"/>
        <end position="650"/>
    </location>
</feature>
<accession>A0A267EJG4</accession>
<feature type="compositionally biased region" description="Polar residues" evidence="1">
    <location>
        <begin position="122"/>
        <end position="149"/>
    </location>
</feature>
<dbReference type="EMBL" id="NIVC01002009">
    <property type="protein sequence ID" value="PAA61651.1"/>
    <property type="molecule type" value="Genomic_DNA"/>
</dbReference>
<feature type="compositionally biased region" description="Polar residues" evidence="1">
    <location>
        <begin position="543"/>
        <end position="552"/>
    </location>
</feature>
<dbReference type="GO" id="GO:0032204">
    <property type="term" value="P:regulation of telomere maintenance"/>
    <property type="evidence" value="ECO:0007669"/>
    <property type="project" value="TreeGrafter"/>
</dbReference>
<feature type="compositionally biased region" description="Basic and acidic residues" evidence="1">
    <location>
        <begin position="285"/>
        <end position="295"/>
    </location>
</feature>
<feature type="compositionally biased region" description="Low complexity" evidence="1">
    <location>
        <begin position="531"/>
        <end position="542"/>
    </location>
</feature>
<dbReference type="AlphaFoldDB" id="A0A267EJG4"/>
<feature type="region of interest" description="Disordered" evidence="1">
    <location>
        <begin position="28"/>
        <end position="340"/>
    </location>
</feature>
<dbReference type="InterPro" id="IPR027417">
    <property type="entry name" value="P-loop_NTPase"/>
</dbReference>
<reference evidence="2 3" key="1">
    <citation type="submission" date="2017-06" db="EMBL/GenBank/DDBJ databases">
        <title>A platform for efficient transgenesis in Macrostomum lignano, a flatworm model organism for stem cell research.</title>
        <authorList>
            <person name="Berezikov E."/>
        </authorList>
    </citation>
    <scope>NUCLEOTIDE SEQUENCE [LARGE SCALE GENOMIC DNA]</scope>
    <source>
        <strain evidence="2">DV1</strain>
        <tissue evidence="2">Whole organism</tissue>
    </source>
</reference>
<evidence type="ECO:0000256" key="1">
    <source>
        <dbReference type="SAM" id="MobiDB-lite"/>
    </source>
</evidence>
<dbReference type="STRING" id="282301.A0A267EJG4"/>
<dbReference type="PANTHER" id="PTHR13413:SF0">
    <property type="entry name" value="YLP MOTIF-CONTAINING PROTEIN 1"/>
    <property type="match status" value="1"/>
</dbReference>
<dbReference type="SUPFAM" id="SSF52540">
    <property type="entry name" value="P-loop containing nucleoside triphosphate hydrolases"/>
    <property type="match status" value="1"/>
</dbReference>
<gene>
    <name evidence="2" type="ORF">BOX15_Mlig032732g1</name>
</gene>
<feature type="compositionally biased region" description="Low complexity" evidence="1">
    <location>
        <begin position="440"/>
        <end position="452"/>
    </location>
</feature>
<feature type="region of interest" description="Disordered" evidence="1">
    <location>
        <begin position="379"/>
        <end position="467"/>
    </location>
</feature>
<evidence type="ECO:0000313" key="2">
    <source>
        <dbReference type="EMBL" id="PAA61651.1"/>
    </source>
</evidence>
<feature type="non-terminal residue" evidence="2">
    <location>
        <position position="1"/>
    </location>
</feature>
<organism evidence="2 3">
    <name type="scientific">Macrostomum lignano</name>
    <dbReference type="NCBI Taxonomy" id="282301"/>
    <lineage>
        <taxon>Eukaryota</taxon>
        <taxon>Metazoa</taxon>
        <taxon>Spiralia</taxon>
        <taxon>Lophotrochozoa</taxon>
        <taxon>Platyhelminthes</taxon>
        <taxon>Rhabditophora</taxon>
        <taxon>Macrostomorpha</taxon>
        <taxon>Macrostomida</taxon>
        <taxon>Macrostomidae</taxon>
        <taxon>Macrostomum</taxon>
    </lineage>
</organism>
<dbReference type="OrthoDB" id="513595at2759"/>
<dbReference type="Proteomes" id="UP000215902">
    <property type="component" value="Unassembled WGS sequence"/>
</dbReference>
<dbReference type="InterPro" id="IPR026314">
    <property type="entry name" value="YLP_motif_con_p1"/>
</dbReference>
<feature type="region of interest" description="Disordered" evidence="1">
    <location>
        <begin position="846"/>
        <end position="877"/>
    </location>
</feature>
<protein>
    <recommendedName>
        <fullName evidence="4">YLP motif-containing protein 1</fullName>
    </recommendedName>
</protein>
<dbReference type="Gene3D" id="3.40.50.300">
    <property type="entry name" value="P-loop containing nucleotide triphosphate hydrolases"/>
    <property type="match status" value="1"/>
</dbReference>
<feature type="compositionally biased region" description="Low complexity" evidence="1">
    <location>
        <begin position="299"/>
        <end position="317"/>
    </location>
</feature>
<dbReference type="PANTHER" id="PTHR13413">
    <property type="entry name" value="YLP MOTIF CONTAINING PROTEIN NUCLEAR PROTEIN ZAP"/>
    <property type="match status" value="1"/>
</dbReference>
<evidence type="ECO:0008006" key="4">
    <source>
        <dbReference type="Google" id="ProtNLM"/>
    </source>
</evidence>
<keyword evidence="3" id="KW-1185">Reference proteome</keyword>
<evidence type="ECO:0000313" key="3">
    <source>
        <dbReference type="Proteomes" id="UP000215902"/>
    </source>
</evidence>
<feature type="compositionally biased region" description="Low complexity" evidence="1">
    <location>
        <begin position="383"/>
        <end position="425"/>
    </location>
</feature>
<feature type="compositionally biased region" description="Polar residues" evidence="1">
    <location>
        <begin position="560"/>
        <end position="580"/>
    </location>
</feature>
<dbReference type="GO" id="GO:0005634">
    <property type="term" value="C:nucleus"/>
    <property type="evidence" value="ECO:0007669"/>
    <property type="project" value="InterPro"/>
</dbReference>
<feature type="compositionally biased region" description="Basic and acidic residues" evidence="1">
    <location>
        <begin position="453"/>
        <end position="463"/>
    </location>
</feature>
<feature type="compositionally biased region" description="Polar residues" evidence="1">
    <location>
        <begin position="591"/>
        <end position="612"/>
    </location>
</feature>
<sequence>PPLQPGFPAAIGSVQAVGIGAFANAARPANSGQQVVPLMPNRKRQWDGPQVQPNPPVGIAGGASGNASGKGLFETQQNPAAQLRPIGSAQFAARPSPASLQQRQQPVPLMDLRPPAPAAAFGTQQQQLSMSNPLGKQSEQEFLSAEQNSQQQDFYTHQDQQFQQKSLQNQQGFLQRQQGFQQKNQSFQQDQQGFQQDQQGFQQKHQGFLQRQQGFQQKHPGFQQDQQGFQQDQQGFRQTHQGFQQRQQGFQQNQESIGQRQQQFHRDQEHQQRSVPEQKYQQRQSQKDQYHERQVQSDQYQQIAQQAQNYQHHQIQNKPYQQHYEQQERYAQHRPQQHAQYEQYQQHYEHHDRYPQGNSEHELQKQYDQQYEHYDDQYRKHQTGQQQFQQHHAGQHQFQQQHPGQPRFQQQHAEQQFQQHGLGQQHHVDQQHYQKRPTPQRSFQLSQQQQEHLYQRHQEENKSSVELSDNQYQNLDQPQEHNQQQSELWNPRQEERQIPYGIQPVPKQQGLPYGIVQLEREKREEPHRGYQNFQQAQVTQQQRSFSNFQPPQQDERHQSYHQPNKSRQPPQRQDWQSQGRPYQAQGFAGPSRQSQPVPLMQHQISKPDQQPAVQPLMQIQQLQSPSQQQSKPKPLFASAAARSLKEASQPALEPPVDLLSLLCQPGRQSRPHNLCILLRGLPGAGKSRLARLIKEKEMQQGGQPPRILSIDDYFTMDGRYEYDADAEPMYRASLLKAFSKQLETGLFPFIIVDCPLETLDQLTPFISAASRCGYSPFALDVSGASPAVCAQRGIHGRSLAEVEAVAQFWQPLPMTTSVGGCGYRRLDASSLLQESDIALVEMDDADASDAEAGDSGKAGNAEVNNEEDAEPDAVAGDGRLFVPSKWESEADRDAQLERLDGLRHQQGAQSQQQKATSARELLTEYMSMPAAGEDSGTAAGRKRVRWADLEELREQAKRKRLGFVACGTDWDKLMSDDSVVADQALNRTKFF</sequence>
<comment type="caution">
    <text evidence="2">The sequence shown here is derived from an EMBL/GenBank/DDBJ whole genome shotgun (WGS) entry which is preliminary data.</text>
</comment>
<feature type="compositionally biased region" description="Low complexity" evidence="1">
    <location>
        <begin position="614"/>
        <end position="635"/>
    </location>
</feature>
<name>A0A267EJG4_9PLAT</name>
<feature type="compositionally biased region" description="Low complexity" evidence="1">
    <location>
        <begin position="150"/>
        <end position="262"/>
    </location>
</feature>